<sequence>MKLIQYSLCAAALAVANPAIAKWTTMPATLSVAVAKGQMTVVAGPGWNQDSARPFKKGETWSFDGPLLNTIDFYAAIDSGEALAKDRNKKREPLPKFAADMLPTDVAQLYEQTARITLGTSEFTVDAIEPVTFFEPTRFQIHLSLHATGRRTYQERGGSGSHSKKQALYDRLYGSSSALFQRRTPERSCSDGKRNA</sequence>
<dbReference type="RefSeq" id="WP_121155482.1">
    <property type="nucleotide sequence ID" value="NZ_CP032829.1"/>
</dbReference>
<evidence type="ECO:0000313" key="3">
    <source>
        <dbReference type="Proteomes" id="UP000276254"/>
    </source>
</evidence>
<dbReference type="AlphaFoldDB" id="A0A494TK34"/>
<proteinExistence type="predicted"/>
<name>A0A494TK34_SPHPE</name>
<evidence type="ECO:0000256" key="1">
    <source>
        <dbReference type="SAM" id="SignalP"/>
    </source>
</evidence>
<feature type="signal peptide" evidence="1">
    <location>
        <begin position="1"/>
        <end position="21"/>
    </location>
</feature>
<protein>
    <submittedName>
        <fullName evidence="2">Uncharacterized protein</fullName>
    </submittedName>
</protein>
<dbReference type="KEGG" id="spha:D3Y57_19885"/>
<organism evidence="2 3">
    <name type="scientific">Sphingomonas paeninsulae</name>
    <dbReference type="NCBI Taxonomy" id="2319844"/>
    <lineage>
        <taxon>Bacteria</taxon>
        <taxon>Pseudomonadati</taxon>
        <taxon>Pseudomonadota</taxon>
        <taxon>Alphaproteobacteria</taxon>
        <taxon>Sphingomonadales</taxon>
        <taxon>Sphingomonadaceae</taxon>
        <taxon>Sphingomonas</taxon>
    </lineage>
</organism>
<evidence type="ECO:0000313" key="2">
    <source>
        <dbReference type="EMBL" id="AYJ87772.1"/>
    </source>
</evidence>
<dbReference type="OrthoDB" id="6306524at2"/>
<dbReference type="EMBL" id="CP032829">
    <property type="protein sequence ID" value="AYJ87772.1"/>
    <property type="molecule type" value="Genomic_DNA"/>
</dbReference>
<accession>A0A494TK34</accession>
<keyword evidence="3" id="KW-1185">Reference proteome</keyword>
<feature type="chain" id="PRO_5019739930" evidence="1">
    <location>
        <begin position="22"/>
        <end position="196"/>
    </location>
</feature>
<gene>
    <name evidence="2" type="ORF">D3Y57_19885</name>
</gene>
<reference evidence="2 3" key="1">
    <citation type="submission" date="2018-09" db="EMBL/GenBank/DDBJ databases">
        <title>Sphingomonas peninsula sp. nov., isolated from fildes peninsula, Antarctic soil.</title>
        <authorList>
            <person name="Yingchao G."/>
        </authorList>
    </citation>
    <scope>NUCLEOTIDE SEQUENCE [LARGE SCALE GENOMIC DNA]</scope>
    <source>
        <strain evidence="2 3">YZ-8</strain>
    </source>
</reference>
<dbReference type="Proteomes" id="UP000276254">
    <property type="component" value="Chromosome"/>
</dbReference>
<keyword evidence="1" id="KW-0732">Signal</keyword>